<dbReference type="STRING" id="1314785.A0A165I8V8"/>
<keyword evidence="1" id="KW-0812">Transmembrane</keyword>
<accession>A0A165I8V8</accession>
<protein>
    <recommendedName>
        <fullName evidence="4">MARVEL domain-containing protein</fullName>
    </recommendedName>
</protein>
<sequence>MTQLFKEMRLYGFIAILLLSATVLGIAAYLGSIFLPNIQHDFGIFSLIVPSLTILVFLITVSWSSPRTEAIAFFILGASWLAMGAWSTDTIGWIQCDALGGVTRPTKNGGTISASSWCYEMKVIEAFSWMIFCLFAIYLWVLIALTSRARVLGHPYAWAEPIFELPWFGEFPGWPYSGGAFAPGQQTGFSTGAYMPVPYMTPMINGGYVVQQAPGHSVIVQPGAPGGPPAVTQVPGAVSTTP</sequence>
<feature type="transmembrane region" description="Helical" evidence="1">
    <location>
        <begin position="42"/>
        <end position="63"/>
    </location>
</feature>
<dbReference type="GeneID" id="63827448"/>
<reference evidence="2 3" key="1">
    <citation type="journal article" date="2016" name="Mol. Biol. Evol.">
        <title>Comparative Genomics of Early-Diverging Mushroom-Forming Fungi Provides Insights into the Origins of Lignocellulose Decay Capabilities.</title>
        <authorList>
            <person name="Nagy L.G."/>
            <person name="Riley R."/>
            <person name="Tritt A."/>
            <person name="Adam C."/>
            <person name="Daum C."/>
            <person name="Floudas D."/>
            <person name="Sun H."/>
            <person name="Yadav J.S."/>
            <person name="Pangilinan J."/>
            <person name="Larsson K.H."/>
            <person name="Matsuura K."/>
            <person name="Barry K."/>
            <person name="Labutti K."/>
            <person name="Kuo R."/>
            <person name="Ohm R.A."/>
            <person name="Bhattacharya S.S."/>
            <person name="Shirouzu T."/>
            <person name="Yoshinaga Y."/>
            <person name="Martin F.M."/>
            <person name="Grigoriev I.V."/>
            <person name="Hibbett D.S."/>
        </authorList>
    </citation>
    <scope>NUCLEOTIDE SEQUENCE [LARGE SCALE GENOMIC DNA]</scope>
    <source>
        <strain evidence="2 3">93-53</strain>
    </source>
</reference>
<evidence type="ECO:0000313" key="2">
    <source>
        <dbReference type="EMBL" id="KZT12744.1"/>
    </source>
</evidence>
<organism evidence="2 3">
    <name type="scientific">Laetiporus sulphureus 93-53</name>
    <dbReference type="NCBI Taxonomy" id="1314785"/>
    <lineage>
        <taxon>Eukaryota</taxon>
        <taxon>Fungi</taxon>
        <taxon>Dikarya</taxon>
        <taxon>Basidiomycota</taxon>
        <taxon>Agaricomycotina</taxon>
        <taxon>Agaricomycetes</taxon>
        <taxon>Polyporales</taxon>
        <taxon>Laetiporus</taxon>
    </lineage>
</organism>
<keyword evidence="1" id="KW-1133">Transmembrane helix</keyword>
<feature type="transmembrane region" description="Helical" evidence="1">
    <location>
        <begin position="12"/>
        <end position="36"/>
    </location>
</feature>
<proteinExistence type="predicted"/>
<dbReference type="RefSeq" id="XP_040770254.1">
    <property type="nucleotide sequence ID" value="XM_040910419.1"/>
</dbReference>
<dbReference type="AlphaFoldDB" id="A0A165I8V8"/>
<dbReference type="InParanoid" id="A0A165I8V8"/>
<evidence type="ECO:0008006" key="4">
    <source>
        <dbReference type="Google" id="ProtNLM"/>
    </source>
</evidence>
<dbReference type="OrthoDB" id="3264219at2759"/>
<feature type="transmembrane region" description="Helical" evidence="1">
    <location>
        <begin position="70"/>
        <end position="87"/>
    </location>
</feature>
<keyword evidence="1" id="KW-0472">Membrane</keyword>
<evidence type="ECO:0000256" key="1">
    <source>
        <dbReference type="SAM" id="Phobius"/>
    </source>
</evidence>
<gene>
    <name evidence="2" type="ORF">LAESUDRAFT_733357</name>
</gene>
<dbReference type="Proteomes" id="UP000076871">
    <property type="component" value="Unassembled WGS sequence"/>
</dbReference>
<dbReference type="EMBL" id="KV427605">
    <property type="protein sequence ID" value="KZT12744.1"/>
    <property type="molecule type" value="Genomic_DNA"/>
</dbReference>
<keyword evidence="3" id="KW-1185">Reference proteome</keyword>
<name>A0A165I8V8_9APHY</name>
<feature type="transmembrane region" description="Helical" evidence="1">
    <location>
        <begin position="126"/>
        <end position="145"/>
    </location>
</feature>
<evidence type="ECO:0000313" key="3">
    <source>
        <dbReference type="Proteomes" id="UP000076871"/>
    </source>
</evidence>